<dbReference type="InterPro" id="IPR057194">
    <property type="entry name" value="DUF7872"/>
</dbReference>
<reference evidence="3 4" key="3">
    <citation type="journal article" date="2017" name="G3 (Bethesda)">
        <title>Comparative analysis highlights variable genome content of wheat rusts and divergence of the mating loci.</title>
        <authorList>
            <person name="Cuomo C.A."/>
            <person name="Bakkeren G."/>
            <person name="Khalil H.B."/>
            <person name="Panwar V."/>
            <person name="Joly D."/>
            <person name="Linning R."/>
            <person name="Sakthikumar S."/>
            <person name="Song X."/>
            <person name="Adiconis X."/>
            <person name="Fan L."/>
            <person name="Goldberg J.M."/>
            <person name="Levin J.Z."/>
            <person name="Young S."/>
            <person name="Zeng Q."/>
            <person name="Anikster Y."/>
            <person name="Bruce M."/>
            <person name="Wang M."/>
            <person name="Yin C."/>
            <person name="McCallum B."/>
            <person name="Szabo L.J."/>
            <person name="Hulbert S."/>
            <person name="Chen X."/>
            <person name="Fellers J.P."/>
        </authorList>
    </citation>
    <scope>NUCLEOTIDE SEQUENCE</scope>
    <source>
        <strain evidence="3">isolate 1-1 / race 1 (BBBD)</strain>
        <strain evidence="4">Isolate 1-1 / race 1 (BBBD)</strain>
    </source>
</reference>
<name>A0A0C4F5J5_PUCT1</name>
<dbReference type="Pfam" id="PF25278">
    <property type="entry name" value="DUF7872"/>
    <property type="match status" value="1"/>
</dbReference>
<dbReference type="PANTHER" id="PTHR33339">
    <property type="entry name" value="LYSM DOMAIN-CONTAINING PROTEIN"/>
    <property type="match status" value="1"/>
</dbReference>
<dbReference type="OrthoDB" id="2501761at2759"/>
<evidence type="ECO:0000313" key="2">
    <source>
        <dbReference type="EMBL" id="OAV94930.1"/>
    </source>
</evidence>
<protein>
    <recommendedName>
        <fullName evidence="1">DUF7872 domain-containing protein</fullName>
    </recommendedName>
</protein>
<reference evidence="3" key="4">
    <citation type="submission" date="2025-05" db="UniProtKB">
        <authorList>
            <consortium name="EnsemblFungi"/>
        </authorList>
    </citation>
    <scope>IDENTIFICATION</scope>
    <source>
        <strain evidence="3">isolate 1-1 / race 1 (BBBD)</strain>
    </source>
</reference>
<dbReference type="Proteomes" id="UP000005240">
    <property type="component" value="Unassembled WGS sequence"/>
</dbReference>
<sequence length="72" mass="8344">MFNIIHSGGKKKVHNTWWNADLISKKYGISVRYLTEQSYFCQLNHGASNFDPYKSSYQLTSFFGKKAGFQKT</sequence>
<reference evidence="2" key="2">
    <citation type="submission" date="2016-05" db="EMBL/GenBank/DDBJ databases">
        <title>Comparative analysis highlights variable genome content of wheat rusts and divergence of the mating loci.</title>
        <authorList>
            <person name="Cuomo C.A."/>
            <person name="Bakkeren G."/>
            <person name="Szabo L."/>
            <person name="Khalil H."/>
            <person name="Joly D."/>
            <person name="Goldberg J."/>
            <person name="Young S."/>
            <person name="Zeng Q."/>
            <person name="Fellers J."/>
        </authorList>
    </citation>
    <scope>NUCLEOTIDE SEQUENCE [LARGE SCALE GENOMIC DNA]</scope>
    <source>
        <strain evidence="2">1-1 BBBD Race 1</strain>
    </source>
</reference>
<dbReference type="PANTHER" id="PTHR33339:SF1">
    <property type="entry name" value="LYSM DOMAIN-CONTAINING PROTEIN"/>
    <property type="match status" value="1"/>
</dbReference>
<dbReference type="EnsemblFungi" id="PTTG_08395-t43_1">
    <property type="protein sequence ID" value="PTTG_08395-t43_1-p1"/>
    <property type="gene ID" value="PTTG_08395"/>
</dbReference>
<feature type="domain" description="DUF7872" evidence="1">
    <location>
        <begin position="1"/>
        <end position="57"/>
    </location>
</feature>
<reference evidence="2" key="1">
    <citation type="submission" date="2009-11" db="EMBL/GenBank/DDBJ databases">
        <authorList>
            <consortium name="The Broad Institute Genome Sequencing Platform"/>
            <person name="Ward D."/>
            <person name="Feldgarden M."/>
            <person name="Earl A."/>
            <person name="Young S.K."/>
            <person name="Zeng Q."/>
            <person name="Koehrsen M."/>
            <person name="Alvarado L."/>
            <person name="Berlin A."/>
            <person name="Bochicchio J."/>
            <person name="Borenstein D."/>
            <person name="Chapman S.B."/>
            <person name="Chen Z."/>
            <person name="Engels R."/>
            <person name="Freedman E."/>
            <person name="Gellesch M."/>
            <person name="Goldberg J."/>
            <person name="Griggs A."/>
            <person name="Gujja S."/>
            <person name="Heilman E."/>
            <person name="Heiman D."/>
            <person name="Hepburn T."/>
            <person name="Howarth C."/>
            <person name="Jen D."/>
            <person name="Larson L."/>
            <person name="Lewis B."/>
            <person name="Mehta T."/>
            <person name="Park D."/>
            <person name="Pearson M."/>
            <person name="Roberts A."/>
            <person name="Saif S."/>
            <person name="Shea T."/>
            <person name="Shenoy N."/>
            <person name="Sisk P."/>
            <person name="Stolte C."/>
            <person name="Sykes S."/>
            <person name="Thomson T."/>
            <person name="Walk T."/>
            <person name="White J."/>
            <person name="Yandava C."/>
            <person name="Izard J."/>
            <person name="Baranova O.V."/>
            <person name="Blanton J.M."/>
            <person name="Tanner A.C."/>
            <person name="Dewhirst F.E."/>
            <person name="Haas B."/>
            <person name="Nusbaum C."/>
            <person name="Birren B."/>
        </authorList>
    </citation>
    <scope>NUCLEOTIDE SEQUENCE [LARGE SCALE GENOMIC DNA]</scope>
    <source>
        <strain evidence="2">1-1 BBBD Race 1</strain>
    </source>
</reference>
<organism evidence="2">
    <name type="scientific">Puccinia triticina (isolate 1-1 / race 1 (BBBD))</name>
    <name type="common">Brown leaf rust fungus</name>
    <dbReference type="NCBI Taxonomy" id="630390"/>
    <lineage>
        <taxon>Eukaryota</taxon>
        <taxon>Fungi</taxon>
        <taxon>Dikarya</taxon>
        <taxon>Basidiomycota</taxon>
        <taxon>Pucciniomycotina</taxon>
        <taxon>Pucciniomycetes</taxon>
        <taxon>Pucciniales</taxon>
        <taxon>Pucciniaceae</taxon>
        <taxon>Puccinia</taxon>
    </lineage>
</organism>
<evidence type="ECO:0000313" key="4">
    <source>
        <dbReference type="Proteomes" id="UP000005240"/>
    </source>
</evidence>
<evidence type="ECO:0000313" key="3">
    <source>
        <dbReference type="EnsemblFungi" id="PTTG_08395-t43_1-p1"/>
    </source>
</evidence>
<dbReference type="AlphaFoldDB" id="A0A0C4F5J5"/>
<keyword evidence="4" id="KW-1185">Reference proteome</keyword>
<evidence type="ECO:0000259" key="1">
    <source>
        <dbReference type="Pfam" id="PF25278"/>
    </source>
</evidence>
<dbReference type="VEuPathDB" id="FungiDB:PTTG_08395"/>
<accession>A0A0C4F5J5</accession>
<dbReference type="EMBL" id="ADAS02000034">
    <property type="protein sequence ID" value="OAV94930.1"/>
    <property type="molecule type" value="Genomic_DNA"/>
</dbReference>
<gene>
    <name evidence="2" type="ORF">PTTG_08395</name>
</gene>
<proteinExistence type="predicted"/>